<dbReference type="AlphaFoldDB" id="G0TXI0"/>
<reference evidence="1" key="1">
    <citation type="journal article" date="2012" name="Proc. Natl. Acad. Sci. U.S.A.">
        <title>Antigenic diversity is generated by distinct evolutionary mechanisms in African trypanosome species.</title>
        <authorList>
            <person name="Jackson A.P."/>
            <person name="Berry A."/>
            <person name="Aslett M."/>
            <person name="Allison H.C."/>
            <person name="Burton P."/>
            <person name="Vavrova-Anderson J."/>
            <person name="Brown R."/>
            <person name="Browne H."/>
            <person name="Corton N."/>
            <person name="Hauser H."/>
            <person name="Gamble J."/>
            <person name="Gilderthorp R."/>
            <person name="Marcello L."/>
            <person name="McQuillan J."/>
            <person name="Otto T.D."/>
            <person name="Quail M.A."/>
            <person name="Sanders M.J."/>
            <person name="van Tonder A."/>
            <person name="Ginger M.L."/>
            <person name="Field M.C."/>
            <person name="Barry J.D."/>
            <person name="Hertz-Fowler C."/>
            <person name="Berriman M."/>
        </authorList>
    </citation>
    <scope>NUCLEOTIDE SEQUENCE</scope>
    <source>
        <strain evidence="1">Y486</strain>
    </source>
</reference>
<organism evidence="1">
    <name type="scientific">Trypanosoma vivax (strain Y486)</name>
    <dbReference type="NCBI Taxonomy" id="1055687"/>
    <lineage>
        <taxon>Eukaryota</taxon>
        <taxon>Discoba</taxon>
        <taxon>Euglenozoa</taxon>
        <taxon>Kinetoplastea</taxon>
        <taxon>Metakinetoplastina</taxon>
        <taxon>Trypanosomatida</taxon>
        <taxon>Trypanosomatidae</taxon>
        <taxon>Trypanosoma</taxon>
        <taxon>Duttonella</taxon>
    </lineage>
</organism>
<evidence type="ECO:0000313" key="1">
    <source>
        <dbReference type="EMBL" id="CCC48670.1"/>
    </source>
</evidence>
<gene>
    <name evidence="1" type="ORF">TVY486_0700140</name>
</gene>
<name>G0TXI0_TRYVY</name>
<sequence length="113" mass="12699">MCKSNALYHRLRIVLRYRSAMSVTLNRGDEVGEGSEFAPQRHSSEHCGYERTCWTNFRKRPVVDGYRMFDAATKDTRGRPWVDQCSGPLQPISCRSAGAGVSVVRGLRSFGCP</sequence>
<dbReference type="VEuPathDB" id="TriTrypDB:TvY486_0700140"/>
<dbReference type="EMBL" id="HE573023">
    <property type="protein sequence ID" value="CCC48670.1"/>
    <property type="molecule type" value="Genomic_DNA"/>
</dbReference>
<proteinExistence type="predicted"/>
<accession>G0TXI0</accession>
<protein>
    <submittedName>
        <fullName evidence="1">Uncharacterized protein</fullName>
    </submittedName>
</protein>